<dbReference type="Proteomes" id="UP000011087">
    <property type="component" value="Unassembled WGS sequence"/>
</dbReference>
<evidence type="ECO:0000256" key="1">
    <source>
        <dbReference type="SAM" id="SignalP"/>
    </source>
</evidence>
<dbReference type="PaxDb" id="55529-EKX41660"/>
<evidence type="ECO:0000313" key="2">
    <source>
        <dbReference type="EMBL" id="EKX41660.1"/>
    </source>
</evidence>
<gene>
    <name evidence="2" type="ORF">GUITHDRAFT_112366</name>
</gene>
<feature type="signal peptide" evidence="1">
    <location>
        <begin position="1"/>
        <end position="24"/>
    </location>
</feature>
<accession>L1J0P1</accession>
<dbReference type="GeneID" id="17298263"/>
<dbReference type="HOGENOM" id="CLU_1172595_0_0_1"/>
<dbReference type="EMBL" id="JH993022">
    <property type="protein sequence ID" value="EKX41660.1"/>
    <property type="molecule type" value="Genomic_DNA"/>
</dbReference>
<proteinExistence type="predicted"/>
<evidence type="ECO:0000313" key="4">
    <source>
        <dbReference type="Proteomes" id="UP000011087"/>
    </source>
</evidence>
<protein>
    <submittedName>
        <fullName evidence="2 3">Uncharacterized protein</fullName>
    </submittedName>
</protein>
<keyword evidence="1" id="KW-0732">Signal</keyword>
<name>L1J0P1_GUITC</name>
<keyword evidence="4" id="KW-1185">Reference proteome</keyword>
<organism evidence="2">
    <name type="scientific">Guillardia theta (strain CCMP2712)</name>
    <name type="common">Cryptophyte</name>
    <dbReference type="NCBI Taxonomy" id="905079"/>
    <lineage>
        <taxon>Eukaryota</taxon>
        <taxon>Cryptophyceae</taxon>
        <taxon>Pyrenomonadales</taxon>
        <taxon>Geminigeraceae</taxon>
        <taxon>Guillardia</taxon>
    </lineage>
</organism>
<dbReference type="EnsemblProtists" id="EKX41660">
    <property type="protein sequence ID" value="EKX41660"/>
    <property type="gene ID" value="GUITHDRAFT_112366"/>
</dbReference>
<evidence type="ECO:0000313" key="3">
    <source>
        <dbReference type="EnsemblProtists" id="EKX41660"/>
    </source>
</evidence>
<feature type="chain" id="PRO_5008770761" evidence="1">
    <location>
        <begin position="25"/>
        <end position="237"/>
    </location>
</feature>
<sequence>MATNLTSLLLFIVLLVSQETPTSGFLPPVPRILHRPVRHSLPLRCENEDGRGNGEEREGAESIFDRAGKSRYESFYKNAADSQAIDVESTTLKVEKQTNPFFVGYSDAELAGVWAVHEKHYGARPEEERRVLPTLGDMPIFGAPMMEEKAELEEEEEEEEKELEGVRFLCSSVENPASNFDVVVDPDVHWDDFISILEKEAGGRVAFEYDAGEGRRSVGSEEDFEGMWDDVQQKKVC</sequence>
<dbReference type="AlphaFoldDB" id="L1J0P1"/>
<dbReference type="KEGG" id="gtt:GUITHDRAFT_112366"/>
<reference evidence="4" key="2">
    <citation type="submission" date="2012-11" db="EMBL/GenBank/DDBJ databases">
        <authorList>
            <person name="Kuo A."/>
            <person name="Curtis B.A."/>
            <person name="Tanifuji G."/>
            <person name="Burki F."/>
            <person name="Gruber A."/>
            <person name="Irimia M."/>
            <person name="Maruyama S."/>
            <person name="Arias M.C."/>
            <person name="Ball S.G."/>
            <person name="Gile G.H."/>
            <person name="Hirakawa Y."/>
            <person name="Hopkins J.F."/>
            <person name="Rensing S.A."/>
            <person name="Schmutz J."/>
            <person name="Symeonidi A."/>
            <person name="Elias M."/>
            <person name="Eveleigh R.J."/>
            <person name="Herman E.K."/>
            <person name="Klute M.J."/>
            <person name="Nakayama T."/>
            <person name="Obornik M."/>
            <person name="Reyes-Prieto A."/>
            <person name="Armbrust E.V."/>
            <person name="Aves S.J."/>
            <person name="Beiko R.G."/>
            <person name="Coutinho P."/>
            <person name="Dacks J.B."/>
            <person name="Durnford D.G."/>
            <person name="Fast N.M."/>
            <person name="Green B.R."/>
            <person name="Grisdale C."/>
            <person name="Hempe F."/>
            <person name="Henrissat B."/>
            <person name="Hoppner M.P."/>
            <person name="Ishida K.-I."/>
            <person name="Kim E."/>
            <person name="Koreny L."/>
            <person name="Kroth P.G."/>
            <person name="Liu Y."/>
            <person name="Malik S.-B."/>
            <person name="Maier U.G."/>
            <person name="McRose D."/>
            <person name="Mock T."/>
            <person name="Neilson J.A."/>
            <person name="Onodera N.T."/>
            <person name="Poole A.M."/>
            <person name="Pritham E.J."/>
            <person name="Richards T.A."/>
            <person name="Rocap G."/>
            <person name="Roy S.W."/>
            <person name="Sarai C."/>
            <person name="Schaack S."/>
            <person name="Shirato S."/>
            <person name="Slamovits C.H."/>
            <person name="Spencer D.F."/>
            <person name="Suzuki S."/>
            <person name="Worden A.Z."/>
            <person name="Zauner S."/>
            <person name="Barry K."/>
            <person name="Bell C."/>
            <person name="Bharti A.K."/>
            <person name="Crow J.A."/>
            <person name="Grimwood J."/>
            <person name="Kramer R."/>
            <person name="Lindquist E."/>
            <person name="Lucas S."/>
            <person name="Salamov A."/>
            <person name="McFadden G.I."/>
            <person name="Lane C.E."/>
            <person name="Keeling P.J."/>
            <person name="Gray M.W."/>
            <person name="Grigoriev I.V."/>
            <person name="Archibald J.M."/>
        </authorList>
    </citation>
    <scope>NUCLEOTIDE SEQUENCE</scope>
    <source>
        <strain evidence="4">CCMP2712</strain>
    </source>
</reference>
<reference evidence="3" key="3">
    <citation type="submission" date="2016-03" db="UniProtKB">
        <authorList>
            <consortium name="EnsemblProtists"/>
        </authorList>
    </citation>
    <scope>IDENTIFICATION</scope>
</reference>
<reference evidence="2 4" key="1">
    <citation type="journal article" date="2012" name="Nature">
        <title>Algal genomes reveal evolutionary mosaicism and the fate of nucleomorphs.</title>
        <authorList>
            <consortium name="DOE Joint Genome Institute"/>
            <person name="Curtis B.A."/>
            <person name="Tanifuji G."/>
            <person name="Burki F."/>
            <person name="Gruber A."/>
            <person name="Irimia M."/>
            <person name="Maruyama S."/>
            <person name="Arias M.C."/>
            <person name="Ball S.G."/>
            <person name="Gile G.H."/>
            <person name="Hirakawa Y."/>
            <person name="Hopkins J.F."/>
            <person name="Kuo A."/>
            <person name="Rensing S.A."/>
            <person name="Schmutz J."/>
            <person name="Symeonidi A."/>
            <person name="Elias M."/>
            <person name="Eveleigh R.J."/>
            <person name="Herman E.K."/>
            <person name="Klute M.J."/>
            <person name="Nakayama T."/>
            <person name="Obornik M."/>
            <person name="Reyes-Prieto A."/>
            <person name="Armbrust E.V."/>
            <person name="Aves S.J."/>
            <person name="Beiko R.G."/>
            <person name="Coutinho P."/>
            <person name="Dacks J.B."/>
            <person name="Durnford D.G."/>
            <person name="Fast N.M."/>
            <person name="Green B.R."/>
            <person name="Grisdale C.J."/>
            <person name="Hempel F."/>
            <person name="Henrissat B."/>
            <person name="Hoppner M.P."/>
            <person name="Ishida K."/>
            <person name="Kim E."/>
            <person name="Koreny L."/>
            <person name="Kroth P.G."/>
            <person name="Liu Y."/>
            <person name="Malik S.B."/>
            <person name="Maier U.G."/>
            <person name="McRose D."/>
            <person name="Mock T."/>
            <person name="Neilson J.A."/>
            <person name="Onodera N.T."/>
            <person name="Poole A.M."/>
            <person name="Pritham E.J."/>
            <person name="Richards T.A."/>
            <person name="Rocap G."/>
            <person name="Roy S.W."/>
            <person name="Sarai C."/>
            <person name="Schaack S."/>
            <person name="Shirato S."/>
            <person name="Slamovits C.H."/>
            <person name="Spencer D.F."/>
            <person name="Suzuki S."/>
            <person name="Worden A.Z."/>
            <person name="Zauner S."/>
            <person name="Barry K."/>
            <person name="Bell C."/>
            <person name="Bharti A.K."/>
            <person name="Crow J.A."/>
            <person name="Grimwood J."/>
            <person name="Kramer R."/>
            <person name="Lindquist E."/>
            <person name="Lucas S."/>
            <person name="Salamov A."/>
            <person name="McFadden G.I."/>
            <person name="Lane C.E."/>
            <person name="Keeling P.J."/>
            <person name="Gray M.W."/>
            <person name="Grigoriev I.V."/>
            <person name="Archibald J.M."/>
        </authorList>
    </citation>
    <scope>NUCLEOTIDE SEQUENCE</scope>
    <source>
        <strain evidence="2 4">CCMP2712</strain>
    </source>
</reference>
<dbReference type="RefSeq" id="XP_005828640.1">
    <property type="nucleotide sequence ID" value="XM_005828583.1"/>
</dbReference>